<proteinExistence type="predicted"/>
<feature type="region of interest" description="Disordered" evidence="1">
    <location>
        <begin position="258"/>
        <end position="293"/>
    </location>
</feature>
<keyword evidence="3" id="KW-0732">Signal</keyword>
<gene>
    <name evidence="4" type="ORF">SAMN05421811_108326</name>
</gene>
<evidence type="ECO:0000256" key="1">
    <source>
        <dbReference type="SAM" id="MobiDB-lite"/>
    </source>
</evidence>
<evidence type="ECO:0000256" key="3">
    <source>
        <dbReference type="SAM" id="SignalP"/>
    </source>
</evidence>
<name>A0A1I0KMU6_9ACTN</name>
<keyword evidence="2" id="KW-0472">Membrane</keyword>
<reference evidence="4 5" key="1">
    <citation type="submission" date="2016-10" db="EMBL/GenBank/DDBJ databases">
        <authorList>
            <person name="de Groot N.N."/>
        </authorList>
    </citation>
    <scope>NUCLEOTIDE SEQUENCE [LARGE SCALE GENOMIC DNA]</scope>
    <source>
        <strain evidence="4 5">CGMCC 4.5598</strain>
    </source>
</reference>
<keyword evidence="2" id="KW-0812">Transmembrane</keyword>
<protein>
    <submittedName>
        <fullName evidence="4">Uncharacterized protein</fullName>
    </submittedName>
</protein>
<accession>A0A1I0KMU6</accession>
<feature type="compositionally biased region" description="Pro residues" evidence="1">
    <location>
        <begin position="270"/>
        <end position="283"/>
    </location>
</feature>
<evidence type="ECO:0000256" key="2">
    <source>
        <dbReference type="SAM" id="Phobius"/>
    </source>
</evidence>
<feature type="signal peptide" evidence="3">
    <location>
        <begin position="1"/>
        <end position="29"/>
    </location>
</feature>
<evidence type="ECO:0000313" key="5">
    <source>
        <dbReference type="Proteomes" id="UP000199361"/>
    </source>
</evidence>
<dbReference type="EMBL" id="FOHX01000008">
    <property type="protein sequence ID" value="SEU25791.1"/>
    <property type="molecule type" value="Genomic_DNA"/>
</dbReference>
<sequence length="701" mass="75720">MSLAGKWSRSIIAVVAAMALTSGVTPAYAAVQGICPEHYQPPLPPAAGTKPERIAFTDPLAQIAFTYRDMMDVDPDFGRDVDPTHQTPGREAFNGSMNVAVGFFDITDCDPAAFDSRFVTSVETLKRTNPALLRQLELPPGTRTILAIPRFNANKTAKGLFGTVIEHSEPRVVKGGRARELPVERLLVLYTDLAPCSPSSANCRALVAGTNARVVHSADSQGQLWAALKEALGNTIKADAFALDLDALAADPAEGRRSIPTIFRPRPDMVTPPVPPSNAPPSSAPSSDGTLAGALKGDDLGGVDFSALELRYFADAGTDDPAGIRYGFTPAGTGAKQTKGQPAAGAGFRVTRQASDAFFVWLALPAHKFTVNLNPSEPDRIIDADFGTTDAGRILLEADLHMKKTVAKLIHPDTALGRRFWEGTRGKCLVFRQWIVPAPASVHERGDELYILDAPLEVKLENEYLSARRPGGELGKSCAGQSAADGERAERVFRTLILPRVREAVNTAPEYAALRRVYLSRVAAEWYRRRSRTGPTTYASLVDKGDVRPWRSRQEWSPRQVFDAYVRSYERGEFKVTRDRGGLRYSYFYGGVDFSRLTVRQAGESGLHARWDSLPGTAAAGAGRTTAGAGKTRWLTGSAPSADRSPRARMLSRVAGALALLAKGLLVLLAALVVAGVVALLVLRRRRVPPPPPPPPPPPRW</sequence>
<evidence type="ECO:0000313" key="4">
    <source>
        <dbReference type="EMBL" id="SEU25791.1"/>
    </source>
</evidence>
<feature type="chain" id="PRO_5011652145" evidence="3">
    <location>
        <begin position="30"/>
        <end position="701"/>
    </location>
</feature>
<feature type="compositionally biased region" description="Low complexity" evidence="1">
    <location>
        <begin position="619"/>
        <end position="630"/>
    </location>
</feature>
<dbReference type="AlphaFoldDB" id="A0A1I0KMU6"/>
<dbReference type="RefSeq" id="WP_177240882.1">
    <property type="nucleotide sequence ID" value="NZ_FOHX01000008.1"/>
</dbReference>
<keyword evidence="2" id="KW-1133">Transmembrane helix</keyword>
<feature type="region of interest" description="Disordered" evidence="1">
    <location>
        <begin position="619"/>
        <end position="645"/>
    </location>
</feature>
<feature type="compositionally biased region" description="Low complexity" evidence="1">
    <location>
        <begin position="284"/>
        <end position="293"/>
    </location>
</feature>
<organism evidence="4 5">
    <name type="scientific">Nonomuraea wenchangensis</name>
    <dbReference type="NCBI Taxonomy" id="568860"/>
    <lineage>
        <taxon>Bacteria</taxon>
        <taxon>Bacillati</taxon>
        <taxon>Actinomycetota</taxon>
        <taxon>Actinomycetes</taxon>
        <taxon>Streptosporangiales</taxon>
        <taxon>Streptosporangiaceae</taxon>
        <taxon>Nonomuraea</taxon>
    </lineage>
</organism>
<feature type="transmembrane region" description="Helical" evidence="2">
    <location>
        <begin position="654"/>
        <end position="683"/>
    </location>
</feature>
<dbReference type="Proteomes" id="UP000199361">
    <property type="component" value="Unassembled WGS sequence"/>
</dbReference>
<keyword evidence="5" id="KW-1185">Reference proteome</keyword>